<evidence type="ECO:0000313" key="3">
    <source>
        <dbReference type="EMBL" id="CAI8007717.1"/>
    </source>
</evidence>
<dbReference type="InterPro" id="IPR041667">
    <property type="entry name" value="Cupin_8"/>
</dbReference>
<dbReference type="Proteomes" id="UP001174909">
    <property type="component" value="Unassembled WGS sequence"/>
</dbReference>
<dbReference type="EMBL" id="CASHTH010000799">
    <property type="protein sequence ID" value="CAI8007717.1"/>
    <property type="molecule type" value="Genomic_DNA"/>
</dbReference>
<dbReference type="InterPro" id="IPR032675">
    <property type="entry name" value="LRR_dom_sf"/>
</dbReference>
<dbReference type="InterPro" id="IPR003347">
    <property type="entry name" value="JmjC_dom"/>
</dbReference>
<accession>A0AA35RB53</accession>
<organism evidence="3 4">
    <name type="scientific">Geodia barretti</name>
    <name type="common">Barrett's horny sponge</name>
    <dbReference type="NCBI Taxonomy" id="519541"/>
    <lineage>
        <taxon>Eukaryota</taxon>
        <taxon>Metazoa</taxon>
        <taxon>Porifera</taxon>
        <taxon>Demospongiae</taxon>
        <taxon>Heteroscleromorpha</taxon>
        <taxon>Tetractinellida</taxon>
        <taxon>Astrophorina</taxon>
        <taxon>Geodiidae</taxon>
        <taxon>Geodia</taxon>
    </lineage>
</organism>
<feature type="transmembrane region" description="Helical" evidence="1">
    <location>
        <begin position="183"/>
        <end position="205"/>
    </location>
</feature>
<sequence length="548" mass="61361">MSLVGNSLHCEGASELVTALATVCEGVDEQTKPPLSRLHLQDNGIDVLGERGLVETVVFTRMLKRWLLSSEVVEEVDLGGNWIGDAGGRELLTALQERKEAGLKAVRLTVTHRMSAENFAAIFELGRVGKRKGGKKRGKEKKEVIIIFSQTCRATRLGVARKPRRGQGSVSLRFSELEMARRTVVILVAWLGLLTLLALCITIKLTSSSTGDSLLREDRRRLPDPPPVRDVLRPGLGMLEKSEYVASVVNTLLNSTETHDQRAAFEQVVALSSLLPRLTNISRLATPSPEAFRNYVAPVGLPVIFTDMLKGSRLQKWSWDYVRAKWGHHVFHNTRQGNYSSKKSASGKYSVNRVSITLGDFIDVATGRREPRVSEVGLYITKQKIIPPEDLETEFVYPPFYPGPHKTCYLEPTAWIGAPGTFTQGHIDSKDNFAYQILGSKQWTIFPPTDYKYLYYVQRAGSLEWSTALNSFTVPDLKKFPLFARATPITFTMESGEVLYLPRGWTHTVRNLTPALMINTWRYGPAAITELWSKKNGAEIRQKCFPSH</sequence>
<keyword evidence="4" id="KW-1185">Reference proteome</keyword>
<evidence type="ECO:0000313" key="4">
    <source>
        <dbReference type="Proteomes" id="UP001174909"/>
    </source>
</evidence>
<gene>
    <name evidence="3" type="ORF">GBAR_LOCUS5348</name>
</gene>
<feature type="domain" description="JmjC" evidence="2">
    <location>
        <begin position="387"/>
        <end position="539"/>
    </location>
</feature>
<evidence type="ECO:0000256" key="1">
    <source>
        <dbReference type="SAM" id="Phobius"/>
    </source>
</evidence>
<dbReference type="Gene3D" id="3.80.10.10">
    <property type="entry name" value="Ribonuclease Inhibitor"/>
    <property type="match status" value="1"/>
</dbReference>
<dbReference type="PANTHER" id="PTHR12461:SF105">
    <property type="entry name" value="HYPOXIA-INDUCIBLE FACTOR 1-ALPHA INHIBITOR"/>
    <property type="match status" value="1"/>
</dbReference>
<dbReference type="SUPFAM" id="SSF51197">
    <property type="entry name" value="Clavaminate synthase-like"/>
    <property type="match status" value="1"/>
</dbReference>
<proteinExistence type="predicted"/>
<dbReference type="AlphaFoldDB" id="A0AA35RB53"/>
<evidence type="ECO:0000259" key="2">
    <source>
        <dbReference type="PROSITE" id="PS51184"/>
    </source>
</evidence>
<dbReference type="Pfam" id="PF13621">
    <property type="entry name" value="Cupin_8"/>
    <property type="match status" value="1"/>
</dbReference>
<name>A0AA35RB53_GEOBA</name>
<dbReference type="Gene3D" id="2.60.120.650">
    <property type="entry name" value="Cupin"/>
    <property type="match status" value="1"/>
</dbReference>
<protein>
    <submittedName>
        <fullName evidence="3">HSPB1-associated protein 1</fullName>
    </submittedName>
</protein>
<keyword evidence="1" id="KW-1133">Transmembrane helix</keyword>
<dbReference type="SMART" id="SM00558">
    <property type="entry name" value="JmjC"/>
    <property type="match status" value="1"/>
</dbReference>
<keyword evidence="1" id="KW-0812">Transmembrane</keyword>
<dbReference type="PANTHER" id="PTHR12461">
    <property type="entry name" value="HYPOXIA-INDUCIBLE FACTOR 1 ALPHA INHIBITOR-RELATED"/>
    <property type="match status" value="1"/>
</dbReference>
<keyword evidence="1" id="KW-0472">Membrane</keyword>
<dbReference type="PROSITE" id="PS51184">
    <property type="entry name" value="JMJC"/>
    <property type="match status" value="1"/>
</dbReference>
<comment type="caution">
    <text evidence="3">The sequence shown here is derived from an EMBL/GenBank/DDBJ whole genome shotgun (WGS) entry which is preliminary data.</text>
</comment>
<reference evidence="3" key="1">
    <citation type="submission" date="2023-03" db="EMBL/GenBank/DDBJ databases">
        <authorList>
            <person name="Steffen K."/>
            <person name="Cardenas P."/>
        </authorList>
    </citation>
    <scope>NUCLEOTIDE SEQUENCE</scope>
</reference>
<dbReference type="SUPFAM" id="SSF52047">
    <property type="entry name" value="RNI-like"/>
    <property type="match status" value="1"/>
</dbReference>